<keyword evidence="2" id="KW-1185">Reference proteome</keyword>
<protein>
    <submittedName>
        <fullName evidence="1">Uncharacterized protein</fullName>
    </submittedName>
</protein>
<dbReference type="AlphaFoldDB" id="A0A1G7ZEP6"/>
<sequence>MDVTSQIKNNLISRIESSKDLDFLKALQTLFDTSEQELYQLSSEQKEAISKGRKQIKSGGSSSHEAVISEMKEWLLKK</sequence>
<dbReference type="EMBL" id="FNCW01000023">
    <property type="protein sequence ID" value="SDH06580.1"/>
    <property type="molecule type" value="Genomic_DNA"/>
</dbReference>
<name>A0A1G7ZEP6_9FLAO</name>
<organism evidence="1 2">
    <name type="scientific">Psychroflexus sediminis</name>
    <dbReference type="NCBI Taxonomy" id="470826"/>
    <lineage>
        <taxon>Bacteria</taxon>
        <taxon>Pseudomonadati</taxon>
        <taxon>Bacteroidota</taxon>
        <taxon>Flavobacteriia</taxon>
        <taxon>Flavobacteriales</taxon>
        <taxon>Flavobacteriaceae</taxon>
        <taxon>Psychroflexus</taxon>
    </lineage>
</organism>
<dbReference type="Proteomes" id="UP000199296">
    <property type="component" value="Unassembled WGS sequence"/>
</dbReference>
<dbReference type="OrthoDB" id="1365508at2"/>
<accession>A0A1G7ZEP6</accession>
<reference evidence="1 2" key="1">
    <citation type="submission" date="2016-10" db="EMBL/GenBank/DDBJ databases">
        <authorList>
            <person name="de Groot N.N."/>
        </authorList>
    </citation>
    <scope>NUCLEOTIDE SEQUENCE [LARGE SCALE GENOMIC DNA]</scope>
    <source>
        <strain evidence="1 2">DSM 19803</strain>
    </source>
</reference>
<evidence type="ECO:0000313" key="2">
    <source>
        <dbReference type="Proteomes" id="UP000199296"/>
    </source>
</evidence>
<evidence type="ECO:0000313" key="1">
    <source>
        <dbReference type="EMBL" id="SDH06580.1"/>
    </source>
</evidence>
<proteinExistence type="predicted"/>
<gene>
    <name evidence="1" type="ORF">SAMN04488027_1232</name>
</gene>